<reference evidence="2" key="1">
    <citation type="submission" date="2021-01" db="EMBL/GenBank/DDBJ databases">
        <authorList>
            <person name="Corre E."/>
            <person name="Pelletier E."/>
            <person name="Niang G."/>
            <person name="Scheremetjew M."/>
            <person name="Finn R."/>
            <person name="Kale V."/>
            <person name="Holt S."/>
            <person name="Cochrane G."/>
            <person name="Meng A."/>
            <person name="Brown T."/>
            <person name="Cohen L."/>
        </authorList>
    </citation>
    <scope>NUCLEOTIDE SEQUENCE</scope>
    <source>
        <strain evidence="2">CCMP325</strain>
    </source>
</reference>
<gene>
    <name evidence="2" type="ORF">HPHI1048_LOCUS21936</name>
</gene>
<proteinExistence type="predicted"/>
<sequence length="340" mass="38960">MPLRMQHDTRSKLHEHILKAYEHESTPESCAEEIFETFRNQHRPKPSLSMIPTEPYKKGKPNKGYQALVTTSHEEYKSDEWCGALKTNITCWGRVYVGPYANKVWLDHVRGKKKNKTEVMKDQISADRPITSEGEPLPPQEEDETIVKESILQEGADQDVPVPIGMKGNILLFDCVPCKWETSFGVYNSEEDEKNRKSPLLLFTLLPIGSGFKVVRLHLGANTHPSPETCLRNLVHALDTRLKSASGSFQDSAKAIDAYGIFGFKDREVISFLRKKFVPFLVATVQVSEFLSQRRKAESLKMTNKLQVPRSTSEHYFLDRACRLCIHVYRWQHPKSREDS</sequence>
<dbReference type="AlphaFoldDB" id="A0A7S0HXU6"/>
<evidence type="ECO:0000313" key="2">
    <source>
        <dbReference type="EMBL" id="CAD8505192.1"/>
    </source>
</evidence>
<organism evidence="2">
    <name type="scientific">Hanusia phi</name>
    <dbReference type="NCBI Taxonomy" id="3032"/>
    <lineage>
        <taxon>Eukaryota</taxon>
        <taxon>Cryptophyceae</taxon>
        <taxon>Pyrenomonadales</taxon>
        <taxon>Geminigeraceae</taxon>
        <taxon>Hanusia</taxon>
    </lineage>
</organism>
<name>A0A7S0HXU6_9CRYP</name>
<protein>
    <submittedName>
        <fullName evidence="2">Uncharacterized protein</fullName>
    </submittedName>
</protein>
<accession>A0A7S0HXU6</accession>
<feature type="region of interest" description="Disordered" evidence="1">
    <location>
        <begin position="43"/>
        <end position="63"/>
    </location>
</feature>
<evidence type="ECO:0000256" key="1">
    <source>
        <dbReference type="SAM" id="MobiDB-lite"/>
    </source>
</evidence>
<dbReference type="EMBL" id="HBEO01032398">
    <property type="protein sequence ID" value="CAD8505192.1"/>
    <property type="molecule type" value="Transcribed_RNA"/>
</dbReference>